<dbReference type="Gene3D" id="3.40.630.10">
    <property type="entry name" value="Zn peptidases"/>
    <property type="match status" value="1"/>
</dbReference>
<dbReference type="GeneID" id="93060314"/>
<keyword evidence="7" id="KW-0862">Zinc</keyword>
<dbReference type="SUPFAM" id="SSF53187">
    <property type="entry name" value="Zn-dependent exopeptidases"/>
    <property type="match status" value="1"/>
</dbReference>
<comment type="similarity">
    <text evidence="2">Belongs to the peptidase M20 family.</text>
</comment>
<feature type="binding site" evidence="7">
    <location>
        <position position="131"/>
    </location>
    <ligand>
        <name>Zn(2+)</name>
        <dbReference type="ChEBI" id="CHEBI:29105"/>
        <label>2</label>
    </ligand>
</feature>
<feature type="binding site" evidence="7">
    <location>
        <position position="85"/>
    </location>
    <ligand>
        <name>Zn(2+)</name>
        <dbReference type="ChEBI" id="CHEBI:29105"/>
        <label>1</label>
    </ligand>
</feature>
<dbReference type="OMA" id="HDTAWIA"/>
<dbReference type="GO" id="GO:0046872">
    <property type="term" value="F:metal ion binding"/>
    <property type="evidence" value="ECO:0007669"/>
    <property type="project" value="UniProtKB-KW"/>
</dbReference>
<dbReference type="InterPro" id="IPR036264">
    <property type="entry name" value="Bact_exopeptidase_dim_dom"/>
</dbReference>
<proteinExistence type="inferred from homology"/>
<dbReference type="InterPro" id="IPR002933">
    <property type="entry name" value="Peptidase_M20"/>
</dbReference>
<evidence type="ECO:0000256" key="3">
    <source>
        <dbReference type="ARBA" id="ARBA00011738"/>
    </source>
</evidence>
<dbReference type="EMBL" id="PHRB01000001">
    <property type="protein sequence ID" value="PJO67989.1"/>
    <property type="molecule type" value="Genomic_DNA"/>
</dbReference>
<dbReference type="RefSeq" id="WP_004521485.1">
    <property type="nucleotide sequence ID" value="NZ_AP028071.1"/>
</dbReference>
<feature type="binding site" evidence="8">
    <location>
        <position position="296"/>
    </location>
    <ligand>
        <name>allantoate</name>
        <dbReference type="ChEBI" id="CHEBI:17536"/>
    </ligand>
</feature>
<dbReference type="SUPFAM" id="SSF55031">
    <property type="entry name" value="Bacterial exopeptidase dimerisation domain"/>
    <property type="match status" value="1"/>
</dbReference>
<dbReference type="GO" id="GO:0016813">
    <property type="term" value="F:hydrolase activity, acting on carbon-nitrogen (but not peptide) bonds, in linear amidines"/>
    <property type="evidence" value="ECO:0007669"/>
    <property type="project" value="InterPro"/>
</dbReference>
<reference evidence="10 12" key="2">
    <citation type="submission" date="2017-11" db="EMBL/GenBank/DDBJ databases">
        <title>Molecular characterization of Burkholderia pseudomallei and closely related isolates from Vietnam.</title>
        <authorList>
            <person name="Ustinov D.V."/>
            <person name="Antonov A.S."/>
            <person name="Avdusheva E.F."/>
            <person name="Shpak I.M."/>
            <person name="Zakharova I.B."/>
            <person name="Thi L.A."/>
            <person name="Teteryatnikova N."/>
            <person name="Lopasteyskaya Y.A."/>
            <person name="Kuzyutina J.A."/>
            <person name="Ngo T.N."/>
            <person name="Victorov D.V."/>
        </authorList>
    </citation>
    <scope>NUCLEOTIDE SEQUENCE [LARGE SCALE GENOMIC DNA]</scope>
    <source>
        <strain evidence="10 12">V1512</strain>
    </source>
</reference>
<keyword evidence="4 7" id="KW-0479">Metal-binding</keyword>
<dbReference type="PANTHER" id="PTHR32494:SF19">
    <property type="entry name" value="ALLANTOATE DEIMINASE-RELATED"/>
    <property type="match status" value="1"/>
</dbReference>
<dbReference type="PIRSF" id="PIRSF001235">
    <property type="entry name" value="Amidase_carbamoylase"/>
    <property type="match status" value="1"/>
</dbReference>
<sequence length="426" mass="44997">MNPTVFPPLNAERLNARVEQLARFTRADVPWTRRAFSPLFTEARAWLAAQFAAAGLAVSMDAAGNLIGRREGSGRCTKPLITGSHCDTVVGGGRFDGIIGVLAGIEVAHTLNEQGIVLDHPLEVIDFLSEEPSDYGISCVGSRALSGVLDAGMLRATNGEGETLAQALTRIGGKPEALNMPLRAPGSTAAFVELHIEQGPVLEARGLPIGVVTNIVGIRRVLITVIGQPDHAGTTPMDIRRDALVGAAHLIEAAHARALSLSGNPHYVVATIGRIAMTPNVPNAVPGQVELMLEVRSDSDAVLDAFPETLLAGAAAQLDALRLSAHAEHVSRARPTDCQPLVMDAVEQAAAQLGYPSMRLPSGAGHDAVYVAPTGPIGMIFIPCLGGRSHCSEEWIEPQQLLDGTRVLYRTLVVLDRTLAAHETGR</sequence>
<evidence type="ECO:0000256" key="2">
    <source>
        <dbReference type="ARBA" id="ARBA00006153"/>
    </source>
</evidence>
<dbReference type="CDD" id="cd03884">
    <property type="entry name" value="M20_bAS"/>
    <property type="match status" value="1"/>
</dbReference>
<gene>
    <name evidence="10" type="ORF">CWD88_01580</name>
    <name evidence="9" type="ORF">Y036_135</name>
</gene>
<comment type="subunit">
    <text evidence="3">Homodimer.</text>
</comment>
<keyword evidence="5 10" id="KW-0378">Hydrolase</keyword>
<name>A0A069B7Q0_BURPE</name>
<dbReference type="NCBIfam" id="NF006771">
    <property type="entry name" value="PRK09290.1-5"/>
    <property type="match status" value="1"/>
</dbReference>
<comment type="cofactor">
    <cofactor evidence="1">
        <name>Mn(2+)</name>
        <dbReference type="ChEBI" id="CHEBI:29035"/>
    </cofactor>
</comment>
<dbReference type="EMBL" id="JQIM01000010">
    <property type="protein sequence ID" value="KGX05568.1"/>
    <property type="molecule type" value="Genomic_DNA"/>
</dbReference>
<feature type="binding site" evidence="7">
    <location>
        <position position="390"/>
    </location>
    <ligand>
        <name>Zn(2+)</name>
        <dbReference type="ChEBI" id="CHEBI:29105"/>
        <label>2</label>
    </ligand>
</feature>
<accession>A0A069B7Q0</accession>
<evidence type="ECO:0000256" key="4">
    <source>
        <dbReference type="ARBA" id="ARBA00022723"/>
    </source>
</evidence>
<dbReference type="Proteomes" id="UP000030475">
    <property type="component" value="Unassembled WGS sequence"/>
</dbReference>
<dbReference type="Proteomes" id="UP000231878">
    <property type="component" value="Unassembled WGS sequence"/>
</dbReference>
<dbReference type="KEGG" id="but:X994_815"/>
<feature type="binding site" evidence="8">
    <location>
        <position position="220"/>
    </location>
    <ligand>
        <name>allantoate</name>
        <dbReference type="ChEBI" id="CHEBI:17536"/>
    </ligand>
</feature>
<evidence type="ECO:0000313" key="12">
    <source>
        <dbReference type="Proteomes" id="UP000231878"/>
    </source>
</evidence>
<evidence type="ECO:0000256" key="7">
    <source>
        <dbReference type="PIRSR" id="PIRSR001235-1"/>
    </source>
</evidence>
<evidence type="ECO:0000256" key="1">
    <source>
        <dbReference type="ARBA" id="ARBA00001936"/>
    </source>
</evidence>
<dbReference type="OrthoDB" id="9808195at2"/>
<dbReference type="Pfam" id="PF01546">
    <property type="entry name" value="Peptidase_M20"/>
    <property type="match status" value="1"/>
</dbReference>
<dbReference type="NCBIfam" id="TIGR01879">
    <property type="entry name" value="hydantase"/>
    <property type="match status" value="1"/>
</dbReference>
<comment type="cofactor">
    <cofactor evidence="7">
        <name>Zn(2+)</name>
        <dbReference type="ChEBI" id="CHEBI:29105"/>
    </cofactor>
    <text evidence="7">Binds 2 Zn(2+) ions per subunit.</text>
</comment>
<dbReference type="PANTHER" id="PTHR32494">
    <property type="entry name" value="ALLANTOATE DEIMINASE-RELATED"/>
    <property type="match status" value="1"/>
</dbReference>
<feature type="binding site" evidence="7">
    <location>
        <position position="96"/>
    </location>
    <ligand>
        <name>Zn(2+)</name>
        <dbReference type="ChEBI" id="CHEBI:29105"/>
        <label>2</label>
    </ligand>
</feature>
<organism evidence="9 11">
    <name type="scientific">Burkholderia pseudomallei</name>
    <name type="common">Pseudomonas pseudomallei</name>
    <dbReference type="NCBI Taxonomy" id="28450"/>
    <lineage>
        <taxon>Bacteria</taxon>
        <taxon>Pseudomonadati</taxon>
        <taxon>Pseudomonadota</taxon>
        <taxon>Betaproteobacteria</taxon>
        <taxon>Burkholderiales</taxon>
        <taxon>Burkholderiaceae</taxon>
        <taxon>Burkholderia</taxon>
        <taxon>pseudomallei group</taxon>
    </lineage>
</organism>
<feature type="binding site" evidence="7">
    <location>
        <position position="195"/>
    </location>
    <ligand>
        <name>Zn(2+)</name>
        <dbReference type="ChEBI" id="CHEBI:29105"/>
        <label>1</label>
    </ligand>
</feature>
<comment type="caution">
    <text evidence="9">The sequence shown here is derived from an EMBL/GenBank/DDBJ whole genome shotgun (WGS) entry which is preliminary data.</text>
</comment>
<dbReference type="Gene3D" id="3.30.70.360">
    <property type="match status" value="1"/>
</dbReference>
<evidence type="ECO:0000313" key="10">
    <source>
        <dbReference type="EMBL" id="PJO67989.1"/>
    </source>
</evidence>
<feature type="binding site" evidence="8">
    <location>
        <position position="283"/>
    </location>
    <ligand>
        <name>allantoate</name>
        <dbReference type="ChEBI" id="CHEBI:17536"/>
    </ligand>
</feature>
<evidence type="ECO:0000313" key="9">
    <source>
        <dbReference type="EMBL" id="KGX05568.1"/>
    </source>
</evidence>
<protein>
    <submittedName>
        <fullName evidence="9">Amidase, hydantoinase/carbamoylase family protein</fullName>
    </submittedName>
    <submittedName>
        <fullName evidence="10">Zn-dependent hydrolase</fullName>
    </submittedName>
</protein>
<evidence type="ECO:0000256" key="6">
    <source>
        <dbReference type="ARBA" id="ARBA00023211"/>
    </source>
</evidence>
<feature type="binding site" evidence="7">
    <location>
        <position position="96"/>
    </location>
    <ligand>
        <name>Zn(2+)</name>
        <dbReference type="ChEBI" id="CHEBI:29105"/>
        <label>1</label>
    </ligand>
</feature>
<keyword evidence="6" id="KW-0464">Manganese</keyword>
<evidence type="ECO:0000256" key="5">
    <source>
        <dbReference type="ARBA" id="ARBA00022801"/>
    </source>
</evidence>
<reference evidence="9 11" key="1">
    <citation type="submission" date="2014-08" db="EMBL/GenBank/DDBJ databases">
        <authorList>
            <person name="Bunnell A."/>
            <person name="Chain P.S."/>
            <person name="Chertkov O."/>
            <person name="Currie B.J."/>
            <person name="Daligault H.E."/>
            <person name="Davenport K.W."/>
            <person name="Davis C."/>
            <person name="Gleasner C.D."/>
            <person name="Johnson S.L."/>
            <person name="Kaestli M."/>
            <person name="Koren S."/>
            <person name="Kunde Y.A."/>
            <person name="Mayo M."/>
            <person name="McMurry K.K."/>
            <person name="Price E.P."/>
            <person name="Reitenga K.G."/>
            <person name="Robison R."/>
            <person name="Rosovitz M.J."/>
            <person name="Sarovich D.S."/>
            <person name="Teshima H."/>
        </authorList>
    </citation>
    <scope>NUCLEOTIDE SEQUENCE [LARGE SCALE GENOMIC DNA]</scope>
    <source>
        <strain evidence="9 11">MSHR44</strain>
    </source>
</reference>
<evidence type="ECO:0000256" key="8">
    <source>
        <dbReference type="PIRSR" id="PIRSR001235-2"/>
    </source>
</evidence>
<dbReference type="AlphaFoldDB" id="A0A069B7Q0"/>
<dbReference type="InterPro" id="IPR010158">
    <property type="entry name" value="Amidase_Cbmase"/>
</dbReference>
<evidence type="ECO:0000313" key="11">
    <source>
        <dbReference type="Proteomes" id="UP000030475"/>
    </source>
</evidence>